<evidence type="ECO:0000313" key="3">
    <source>
        <dbReference type="Proteomes" id="UP001293254"/>
    </source>
</evidence>
<dbReference type="PANTHER" id="PTHR36748">
    <property type="entry name" value="MENTAL RETARDATION GTPASE ACTIVATING PROTEIN"/>
    <property type="match status" value="1"/>
</dbReference>
<evidence type="ECO:0000313" key="2">
    <source>
        <dbReference type="EMBL" id="KAK4416515.1"/>
    </source>
</evidence>
<keyword evidence="3" id="KW-1185">Reference proteome</keyword>
<comment type="caution">
    <text evidence="2">The sequence shown here is derived from an EMBL/GenBank/DDBJ whole genome shotgun (WGS) entry which is preliminary data.</text>
</comment>
<dbReference type="EMBL" id="JACGWO010000010">
    <property type="protein sequence ID" value="KAK4416515.1"/>
    <property type="molecule type" value="Genomic_DNA"/>
</dbReference>
<proteinExistence type="predicted"/>
<sequence length="312" mass="35228">MANAIEKQSSSGSRRHDEPEFDLKEWALRARISRGNTNSRRFSASNLKSFREDERSLRSNIAISSTASSPGYTIKEEIDPSTYSFTTALKALQSKTVYTWEYLSPDGFTLNSKWNDAEKYICNPLSGEVPLECLSAKTLSARSFRGLKSRITVSAPLIYHSQLQQFQAKPPIIEHETEVKITIQEEKQSTTRDVGTQSTPTDLSPSRSSSIEQRSVQQSEAEAEDSAASNGKLKSAAEVEVRETAEKENRKGSEGREKRQIKMRWCRCRNTPSGGGCLSISLRRLWPHKRDNHKPTSPTFLYHINNNACYRE</sequence>
<accession>A0AAE1XR64</accession>
<feature type="region of interest" description="Disordered" evidence="1">
    <location>
        <begin position="184"/>
        <end position="260"/>
    </location>
</feature>
<gene>
    <name evidence="2" type="ORF">Salat_2477000</name>
</gene>
<name>A0AAE1XR64_9LAMI</name>
<reference evidence="2" key="1">
    <citation type="submission" date="2020-06" db="EMBL/GenBank/DDBJ databases">
        <authorList>
            <person name="Li T."/>
            <person name="Hu X."/>
            <person name="Zhang T."/>
            <person name="Song X."/>
            <person name="Zhang H."/>
            <person name="Dai N."/>
            <person name="Sheng W."/>
            <person name="Hou X."/>
            <person name="Wei L."/>
        </authorList>
    </citation>
    <scope>NUCLEOTIDE SEQUENCE</scope>
    <source>
        <strain evidence="2">3651</strain>
        <tissue evidence="2">Leaf</tissue>
    </source>
</reference>
<evidence type="ECO:0000256" key="1">
    <source>
        <dbReference type="SAM" id="MobiDB-lite"/>
    </source>
</evidence>
<organism evidence="2 3">
    <name type="scientific">Sesamum alatum</name>
    <dbReference type="NCBI Taxonomy" id="300844"/>
    <lineage>
        <taxon>Eukaryota</taxon>
        <taxon>Viridiplantae</taxon>
        <taxon>Streptophyta</taxon>
        <taxon>Embryophyta</taxon>
        <taxon>Tracheophyta</taxon>
        <taxon>Spermatophyta</taxon>
        <taxon>Magnoliopsida</taxon>
        <taxon>eudicotyledons</taxon>
        <taxon>Gunneridae</taxon>
        <taxon>Pentapetalae</taxon>
        <taxon>asterids</taxon>
        <taxon>lamiids</taxon>
        <taxon>Lamiales</taxon>
        <taxon>Pedaliaceae</taxon>
        <taxon>Sesamum</taxon>
    </lineage>
</organism>
<feature type="compositionally biased region" description="Polar residues" evidence="1">
    <location>
        <begin position="191"/>
        <end position="203"/>
    </location>
</feature>
<dbReference type="AlphaFoldDB" id="A0AAE1XR64"/>
<feature type="compositionally biased region" description="Basic and acidic residues" evidence="1">
    <location>
        <begin position="235"/>
        <end position="260"/>
    </location>
</feature>
<dbReference type="Proteomes" id="UP001293254">
    <property type="component" value="Unassembled WGS sequence"/>
</dbReference>
<feature type="compositionally biased region" description="Low complexity" evidence="1">
    <location>
        <begin position="204"/>
        <end position="220"/>
    </location>
</feature>
<protein>
    <submittedName>
        <fullName evidence="2">Uncharacterized protein</fullName>
    </submittedName>
</protein>
<dbReference type="PANTHER" id="PTHR36748:SF3">
    <property type="entry name" value="MENTAL RETARDATION GTPASE ACTIVATING PROTEIN"/>
    <property type="match status" value="1"/>
</dbReference>
<reference evidence="2" key="2">
    <citation type="journal article" date="2024" name="Plant">
        <title>Genomic evolution and insights into agronomic trait innovations of Sesamum species.</title>
        <authorList>
            <person name="Miao H."/>
            <person name="Wang L."/>
            <person name="Qu L."/>
            <person name="Liu H."/>
            <person name="Sun Y."/>
            <person name="Le M."/>
            <person name="Wang Q."/>
            <person name="Wei S."/>
            <person name="Zheng Y."/>
            <person name="Lin W."/>
            <person name="Duan Y."/>
            <person name="Cao H."/>
            <person name="Xiong S."/>
            <person name="Wang X."/>
            <person name="Wei L."/>
            <person name="Li C."/>
            <person name="Ma Q."/>
            <person name="Ju M."/>
            <person name="Zhao R."/>
            <person name="Li G."/>
            <person name="Mu C."/>
            <person name="Tian Q."/>
            <person name="Mei H."/>
            <person name="Zhang T."/>
            <person name="Gao T."/>
            <person name="Zhang H."/>
        </authorList>
    </citation>
    <scope>NUCLEOTIDE SEQUENCE</scope>
    <source>
        <strain evidence="2">3651</strain>
    </source>
</reference>